<keyword evidence="2" id="KW-1185">Reference proteome</keyword>
<dbReference type="Proteomes" id="UP001600888">
    <property type="component" value="Unassembled WGS sequence"/>
</dbReference>
<evidence type="ECO:0000313" key="2">
    <source>
        <dbReference type="Proteomes" id="UP001600888"/>
    </source>
</evidence>
<protein>
    <submittedName>
        <fullName evidence="1">Uncharacterized protein</fullName>
    </submittedName>
</protein>
<name>A0ABR4E6Y6_9PEZI</name>
<comment type="caution">
    <text evidence="1">The sequence shown here is derived from an EMBL/GenBank/DDBJ whole genome shotgun (WGS) entry which is preliminary data.</text>
</comment>
<sequence>MIFPVPFPLQGQNRRLFVLRTEPSKDGQMYSLLPEDRETEFPASYTVQNLVEGNPLKSPCRQAEYLWRAGYETSEQIWVENFEKINRLLEMARREELPPELPSFTLVIGTDPHAVENTGRGARDARRLGPLLTKEYLDFACRDFARASSGATVNGFH</sequence>
<accession>A0ABR4E6Y6</accession>
<proteinExistence type="predicted"/>
<reference evidence="1 2" key="1">
    <citation type="submission" date="2024-03" db="EMBL/GenBank/DDBJ databases">
        <title>A high-quality draft genome sequence of Diaporthe vaccinii, a causative agent of upright dieback and viscid rot disease in cranberry plants.</title>
        <authorList>
            <person name="Sarrasin M."/>
            <person name="Lang B.F."/>
            <person name="Burger G."/>
        </authorList>
    </citation>
    <scope>NUCLEOTIDE SEQUENCE [LARGE SCALE GENOMIC DNA]</scope>
    <source>
        <strain evidence="1 2">IS7</strain>
    </source>
</reference>
<gene>
    <name evidence="1" type="ORF">FJTKL_14944</name>
</gene>
<evidence type="ECO:0000313" key="1">
    <source>
        <dbReference type="EMBL" id="KAL2278140.1"/>
    </source>
</evidence>
<dbReference type="EMBL" id="JBAWTH010000090">
    <property type="protein sequence ID" value="KAL2278140.1"/>
    <property type="molecule type" value="Genomic_DNA"/>
</dbReference>
<organism evidence="1 2">
    <name type="scientific">Diaporthe vaccinii</name>
    <dbReference type="NCBI Taxonomy" id="105482"/>
    <lineage>
        <taxon>Eukaryota</taxon>
        <taxon>Fungi</taxon>
        <taxon>Dikarya</taxon>
        <taxon>Ascomycota</taxon>
        <taxon>Pezizomycotina</taxon>
        <taxon>Sordariomycetes</taxon>
        <taxon>Sordariomycetidae</taxon>
        <taxon>Diaporthales</taxon>
        <taxon>Diaporthaceae</taxon>
        <taxon>Diaporthe</taxon>
        <taxon>Diaporthe eres species complex</taxon>
    </lineage>
</organism>